<feature type="transmembrane region" description="Helical" evidence="2">
    <location>
        <begin position="520"/>
        <end position="537"/>
    </location>
</feature>
<organism evidence="3 4">
    <name type="scientific">Geodermatophilus arenarius</name>
    <dbReference type="NCBI Taxonomy" id="1137990"/>
    <lineage>
        <taxon>Bacteria</taxon>
        <taxon>Bacillati</taxon>
        <taxon>Actinomycetota</taxon>
        <taxon>Actinomycetes</taxon>
        <taxon>Geodermatophilales</taxon>
        <taxon>Geodermatophilaceae</taxon>
        <taxon>Geodermatophilus</taxon>
    </lineage>
</organism>
<feature type="transmembrane region" description="Helical" evidence="2">
    <location>
        <begin position="254"/>
        <end position="272"/>
    </location>
</feature>
<evidence type="ECO:0000313" key="3">
    <source>
        <dbReference type="EMBL" id="MFC4692193.1"/>
    </source>
</evidence>
<dbReference type="Proteomes" id="UP001596025">
    <property type="component" value="Unassembled WGS sequence"/>
</dbReference>
<evidence type="ECO:0000256" key="2">
    <source>
        <dbReference type="SAM" id="Phobius"/>
    </source>
</evidence>
<feature type="transmembrane region" description="Helical" evidence="2">
    <location>
        <begin position="345"/>
        <end position="366"/>
    </location>
</feature>
<sequence length="606" mass="64492">MTHDPQTTAWLDQEDAHLAAVIRRARFAVQYVGPGDRPDEPAFGYTIGLFGLGHPELVLVGRGTSATHSLLDAVAREVVAGRSLVPGELLEAGREELVVEECPNPGEVLLGANRWYRRPAEYSVPAHVLTWASPAGCFRGTRTGTTAGAGSPARARGRPESALGERLSSRAPGGARMARVAGCRDAPGGREVHVTARADRPSGVRAHARVLPTTEHHTVTTLELFFDLVFVFAITQVTAFMAEDVGWRSAVRGLLVLALLWWAWSSYAWLGNQARADEGVVRGALITVMGALFLVALSIPEAWRDEGDGFSAPLVLAACIAVVRLGHLAVYLVAAGQDAGLRRQLLRTAVPVVLAVGLLVAGALAGGTAQTLLWVLALVVDYTGVYASGTDWRLPAPRHYAERHGLIVIIALGESIIAVGVGVVDLPLTLPIAAVALLGLTVSVCLWWSYFDVVAPVAERVLAGRQGVDRVRLARDSYTYLHFPMIAGIIFLALGLKKVAEYVGDVEHHDLTDPLKGTGLWSLYAGVAVYLLAHLAFRLRNVGSVNRPRAVVAVVLLLAPLAVAPLPALAQLAVLAAVLVALLSFEVVRYADARARVRAEAAAEHG</sequence>
<dbReference type="PANTHER" id="PTHR36840:SF1">
    <property type="entry name" value="BLL5714 PROTEIN"/>
    <property type="match status" value="1"/>
</dbReference>
<evidence type="ECO:0000256" key="1">
    <source>
        <dbReference type="SAM" id="MobiDB-lite"/>
    </source>
</evidence>
<gene>
    <name evidence="3" type="ORF">ACFO3M_02215</name>
</gene>
<dbReference type="InterPro" id="IPR010640">
    <property type="entry name" value="Low_temperature_requirement_A"/>
</dbReference>
<keyword evidence="2" id="KW-0472">Membrane</keyword>
<keyword evidence="4" id="KW-1185">Reference proteome</keyword>
<dbReference type="RefSeq" id="WP_387985762.1">
    <property type="nucleotide sequence ID" value="NZ_JBHSGR010000001.1"/>
</dbReference>
<feature type="transmembrane region" description="Helical" evidence="2">
    <location>
        <begin position="224"/>
        <end position="242"/>
    </location>
</feature>
<feature type="transmembrane region" description="Helical" evidence="2">
    <location>
        <begin position="279"/>
        <end position="299"/>
    </location>
</feature>
<accession>A0ABV9LDM5</accession>
<keyword evidence="2" id="KW-0812">Transmembrane</keyword>
<name>A0ABV9LDM5_9ACTN</name>
<comment type="caution">
    <text evidence="3">The sequence shown here is derived from an EMBL/GenBank/DDBJ whole genome shotgun (WGS) entry which is preliminary data.</text>
</comment>
<feature type="transmembrane region" description="Helical" evidence="2">
    <location>
        <begin position="311"/>
        <end position="333"/>
    </location>
</feature>
<reference evidence="4" key="1">
    <citation type="journal article" date="2019" name="Int. J. Syst. Evol. Microbiol.">
        <title>The Global Catalogue of Microorganisms (GCM) 10K type strain sequencing project: providing services to taxonomists for standard genome sequencing and annotation.</title>
        <authorList>
            <consortium name="The Broad Institute Genomics Platform"/>
            <consortium name="The Broad Institute Genome Sequencing Center for Infectious Disease"/>
            <person name="Wu L."/>
            <person name="Ma J."/>
        </authorList>
    </citation>
    <scope>NUCLEOTIDE SEQUENCE [LARGE SCALE GENOMIC DNA]</scope>
    <source>
        <strain evidence="4">CCUG 62763</strain>
    </source>
</reference>
<proteinExistence type="predicted"/>
<feature type="transmembrane region" description="Helical" evidence="2">
    <location>
        <begin position="406"/>
        <end position="424"/>
    </location>
</feature>
<keyword evidence="2" id="KW-1133">Transmembrane helix</keyword>
<feature type="region of interest" description="Disordered" evidence="1">
    <location>
        <begin position="142"/>
        <end position="168"/>
    </location>
</feature>
<feature type="transmembrane region" description="Helical" evidence="2">
    <location>
        <begin position="549"/>
        <end position="566"/>
    </location>
</feature>
<dbReference type="InterPro" id="IPR025358">
    <property type="entry name" value="DUF4262"/>
</dbReference>
<evidence type="ECO:0000313" key="4">
    <source>
        <dbReference type="Proteomes" id="UP001596025"/>
    </source>
</evidence>
<feature type="transmembrane region" description="Helical" evidence="2">
    <location>
        <begin position="372"/>
        <end position="394"/>
    </location>
</feature>
<dbReference type="EMBL" id="JBHSGR010000001">
    <property type="protein sequence ID" value="MFC4692193.1"/>
    <property type="molecule type" value="Genomic_DNA"/>
</dbReference>
<dbReference type="Pfam" id="PF14081">
    <property type="entry name" value="DUF4262"/>
    <property type="match status" value="1"/>
</dbReference>
<dbReference type="PANTHER" id="PTHR36840">
    <property type="entry name" value="BLL5714 PROTEIN"/>
    <property type="match status" value="1"/>
</dbReference>
<feature type="transmembrane region" description="Helical" evidence="2">
    <location>
        <begin position="572"/>
        <end position="591"/>
    </location>
</feature>
<feature type="compositionally biased region" description="Low complexity" evidence="1">
    <location>
        <begin position="142"/>
        <end position="154"/>
    </location>
</feature>
<feature type="transmembrane region" description="Helical" evidence="2">
    <location>
        <begin position="430"/>
        <end position="450"/>
    </location>
</feature>
<protein>
    <submittedName>
        <fullName evidence="3">DUF4262 domain-containing protein</fullName>
    </submittedName>
</protein>
<dbReference type="Pfam" id="PF06772">
    <property type="entry name" value="LtrA"/>
    <property type="match status" value="1"/>
</dbReference>
<feature type="transmembrane region" description="Helical" evidence="2">
    <location>
        <begin position="480"/>
        <end position="500"/>
    </location>
</feature>